<gene>
    <name evidence="3" type="ordered locus">Swol_0495</name>
</gene>
<dbReference type="RefSeq" id="WP_011639935.1">
    <property type="nucleotide sequence ID" value="NC_008346.1"/>
</dbReference>
<sequence>MLIKSSSALRNDYDSLVKLAHEKAEPIYITRNGEGEMVFLPIEMYEKREAEIKLLQQLIAAERNRLAGSPTFTTSALRFELEEIYNE</sequence>
<dbReference type="NCBIfam" id="TIGR01552">
    <property type="entry name" value="phd_fam"/>
    <property type="match status" value="1"/>
</dbReference>
<dbReference type="KEGG" id="swo:Swol_0495"/>
<reference evidence="4" key="1">
    <citation type="journal article" date="2010" name="Environ. Microbiol.">
        <title>The genome of Syntrophomonas wolfei: new insights into syntrophic metabolism and biohydrogen production.</title>
        <authorList>
            <person name="Sieber J.R."/>
            <person name="Sims D.R."/>
            <person name="Han C."/>
            <person name="Kim E."/>
            <person name="Lykidis A."/>
            <person name="Lapidus A.L."/>
            <person name="McDonnald E."/>
            <person name="Rohlin L."/>
            <person name="Culley D.E."/>
            <person name="Gunsalus R."/>
            <person name="McInerney M.J."/>
        </authorList>
    </citation>
    <scope>NUCLEOTIDE SEQUENCE [LARGE SCALE GENOMIC DNA]</scope>
    <source>
        <strain evidence="4">DSM 2245B / Goettingen</strain>
    </source>
</reference>
<protein>
    <recommendedName>
        <fullName evidence="2">Antitoxin</fullName>
    </recommendedName>
</protein>
<dbReference type="eggNOG" id="COG2161">
    <property type="taxonomic scope" value="Bacteria"/>
</dbReference>
<comment type="function">
    <text evidence="2">Antitoxin component of a type II toxin-antitoxin (TA) system.</text>
</comment>
<dbReference type="Proteomes" id="UP000001968">
    <property type="component" value="Chromosome"/>
</dbReference>
<dbReference type="STRING" id="335541.Swol_0495"/>
<proteinExistence type="inferred from homology"/>
<evidence type="ECO:0000256" key="2">
    <source>
        <dbReference type="RuleBase" id="RU362080"/>
    </source>
</evidence>
<organism evidence="3 4">
    <name type="scientific">Syntrophomonas wolfei subsp. wolfei (strain DSM 2245B / Goettingen)</name>
    <dbReference type="NCBI Taxonomy" id="335541"/>
    <lineage>
        <taxon>Bacteria</taxon>
        <taxon>Bacillati</taxon>
        <taxon>Bacillota</taxon>
        <taxon>Clostridia</taxon>
        <taxon>Eubacteriales</taxon>
        <taxon>Syntrophomonadaceae</taxon>
        <taxon>Syntrophomonas</taxon>
    </lineage>
</organism>
<dbReference type="Pfam" id="PF02604">
    <property type="entry name" value="PhdYeFM_antitox"/>
    <property type="match status" value="1"/>
</dbReference>
<name>Q0AZM5_SYNWW</name>
<dbReference type="OrthoDB" id="9795585at2"/>
<keyword evidence="4" id="KW-1185">Reference proteome</keyword>
<dbReference type="InterPro" id="IPR036165">
    <property type="entry name" value="YefM-like_sf"/>
</dbReference>
<dbReference type="Gene3D" id="3.40.1620.10">
    <property type="entry name" value="YefM-like domain"/>
    <property type="match status" value="1"/>
</dbReference>
<dbReference type="SUPFAM" id="SSF143120">
    <property type="entry name" value="YefM-like"/>
    <property type="match status" value="1"/>
</dbReference>
<dbReference type="AlphaFoldDB" id="Q0AZM5"/>
<evidence type="ECO:0000313" key="3">
    <source>
        <dbReference type="EMBL" id="ABI67829.1"/>
    </source>
</evidence>
<comment type="similarity">
    <text evidence="1 2">Belongs to the phD/YefM antitoxin family.</text>
</comment>
<dbReference type="InterPro" id="IPR006442">
    <property type="entry name" value="Antitoxin_Phd/YefM"/>
</dbReference>
<dbReference type="HOGENOM" id="CLU_166037_0_0_9"/>
<dbReference type="EMBL" id="CP000448">
    <property type="protein sequence ID" value="ABI67829.1"/>
    <property type="molecule type" value="Genomic_DNA"/>
</dbReference>
<evidence type="ECO:0000313" key="4">
    <source>
        <dbReference type="Proteomes" id="UP000001968"/>
    </source>
</evidence>
<evidence type="ECO:0000256" key="1">
    <source>
        <dbReference type="ARBA" id="ARBA00009981"/>
    </source>
</evidence>
<accession>Q0AZM5</accession>